<evidence type="ECO:0000256" key="1">
    <source>
        <dbReference type="ARBA" id="ARBA00022950"/>
    </source>
</evidence>
<dbReference type="InterPro" id="IPR006944">
    <property type="entry name" value="Phage/GTA_portal"/>
</dbReference>
<dbReference type="Pfam" id="PF04860">
    <property type="entry name" value="Phage_portal"/>
    <property type="match status" value="1"/>
</dbReference>
<keyword evidence="1" id="KW-1188">Viral release from host cell</keyword>
<dbReference type="EMBL" id="LR796898">
    <property type="protein sequence ID" value="CAB4172845.1"/>
    <property type="molecule type" value="Genomic_DNA"/>
</dbReference>
<keyword evidence="2" id="KW-1160">Virus entry into host cell</keyword>
<sequence length="485" mass="55108">MVNFFPINQIQSWFNNWQWRRGAQNFFVNQVFNASTPVYVDVEKSMIAYMDCPHLNVVVNKGAELFSNGRWIMVDTQDESITYPDDPILTLLNNPNPIQNSQKWLYQYYFYRALYSNNFIYKLQGTTTSPIKCLWHLPSDWMTIKLTGKFYNQYDINGIIEYYELMQTAMGLQEKFQTETVIYDSYNFSPIEGKGISKIRGLKLPISNIVASLKTRNILMTEKGMIGILSNQAKDNSGGIPLSKDERLRIENDFQNQKGLYGTGSHISVTNASLTWQPMSFPTRDLLLFEEIEDDFATIISAFGLDRDIFPSLKGATYENKNAGEKSSYQNGIQPIAYDLANTLTKEFKLEGKRLCLDYSYLPIMKEDELKEAQAEKVEIDGYSVLYNDGVITLEQYADLTDQQYIPIEKETLTEAQNNLRGLVGSVSGIMQINQFVAQGIVDKTTAVNILMSVYGYDQPTATGMITNNVIPITQPIPSVSIPTA</sequence>
<keyword evidence="2" id="KW-1171">Viral genome ejection through host cell envelope</keyword>
<evidence type="ECO:0000313" key="5">
    <source>
        <dbReference type="EMBL" id="CAB4202545.1"/>
    </source>
</evidence>
<reference evidence="5" key="1">
    <citation type="submission" date="2020-05" db="EMBL/GenBank/DDBJ databases">
        <authorList>
            <person name="Chiriac C."/>
            <person name="Salcher M."/>
            <person name="Ghai R."/>
            <person name="Kavagutti S V."/>
        </authorList>
    </citation>
    <scope>NUCLEOTIDE SEQUENCE</scope>
</reference>
<evidence type="ECO:0000256" key="3">
    <source>
        <dbReference type="ARBA" id="ARBA00023219"/>
    </source>
</evidence>
<evidence type="ECO:0000313" key="4">
    <source>
        <dbReference type="EMBL" id="CAB4172845.1"/>
    </source>
</evidence>
<evidence type="ECO:0000256" key="2">
    <source>
        <dbReference type="ARBA" id="ARBA00023009"/>
    </source>
</evidence>
<name>A0A6J5S4Y5_9CAUD</name>
<keyword evidence="3" id="KW-0231">Viral genome packaging</keyword>
<keyword evidence="2" id="KW-1162">Viral penetration into host cytoplasm</keyword>
<gene>
    <name evidence="5" type="ORF">UFOVP1373_24</name>
    <name evidence="4" type="ORF">UFOVP941_29</name>
</gene>
<organism evidence="5">
    <name type="scientific">uncultured Caudovirales phage</name>
    <dbReference type="NCBI Taxonomy" id="2100421"/>
    <lineage>
        <taxon>Viruses</taxon>
        <taxon>Duplodnaviria</taxon>
        <taxon>Heunggongvirae</taxon>
        <taxon>Uroviricota</taxon>
        <taxon>Caudoviricetes</taxon>
        <taxon>Peduoviridae</taxon>
        <taxon>Maltschvirus</taxon>
        <taxon>Maltschvirus maltsch</taxon>
    </lineage>
</organism>
<dbReference type="EMBL" id="LR797315">
    <property type="protein sequence ID" value="CAB4202545.1"/>
    <property type="molecule type" value="Genomic_DNA"/>
</dbReference>
<proteinExistence type="predicted"/>
<keyword evidence="1" id="KW-0118">Viral capsid assembly</keyword>
<protein>
    <submittedName>
        <fullName evidence="5">Portal_HK97, phage portal protein, HK97 family</fullName>
    </submittedName>
</protein>
<accession>A0A6J5S4Y5</accession>